<proteinExistence type="predicted"/>
<dbReference type="EMBL" id="KV429035">
    <property type="protein sequence ID" value="KZT73915.1"/>
    <property type="molecule type" value="Genomic_DNA"/>
</dbReference>
<feature type="region of interest" description="Disordered" evidence="1">
    <location>
        <begin position="264"/>
        <end position="296"/>
    </location>
</feature>
<dbReference type="PROSITE" id="PS50174">
    <property type="entry name" value="G_PATCH"/>
    <property type="match status" value="1"/>
</dbReference>
<protein>
    <recommendedName>
        <fullName evidence="2">G-patch domain-containing protein</fullName>
    </recommendedName>
</protein>
<organism evidence="3 4">
    <name type="scientific">Daedalea quercina L-15889</name>
    <dbReference type="NCBI Taxonomy" id="1314783"/>
    <lineage>
        <taxon>Eukaryota</taxon>
        <taxon>Fungi</taxon>
        <taxon>Dikarya</taxon>
        <taxon>Basidiomycota</taxon>
        <taxon>Agaricomycotina</taxon>
        <taxon>Agaricomycetes</taxon>
        <taxon>Polyporales</taxon>
        <taxon>Fomitopsis</taxon>
    </lineage>
</organism>
<evidence type="ECO:0000259" key="2">
    <source>
        <dbReference type="PROSITE" id="PS50174"/>
    </source>
</evidence>
<dbReference type="STRING" id="1314783.A0A165TT91"/>
<feature type="compositionally biased region" description="Low complexity" evidence="1">
    <location>
        <begin position="115"/>
        <end position="134"/>
    </location>
</feature>
<name>A0A165TT91_9APHY</name>
<feature type="domain" description="G-patch" evidence="2">
    <location>
        <begin position="190"/>
        <end position="210"/>
    </location>
</feature>
<dbReference type="InterPro" id="IPR000467">
    <property type="entry name" value="G_patch_dom"/>
</dbReference>
<dbReference type="GO" id="GO:0003676">
    <property type="term" value="F:nucleic acid binding"/>
    <property type="evidence" value="ECO:0007669"/>
    <property type="project" value="InterPro"/>
</dbReference>
<sequence length="392" mass="42987">MATVTHYIYSHYDPEQREELQKATGQIPEPEEPGDPWQTESSFGAQRRLAGAPRFVPAIVSYDEINNMMGVPQVTPATAEEPSVEVSSWYRSLTRSSSVPVIEEERPIASTSTLPTIPRSPSPSVSTSSVQPKPLRSNRNDWFITRALRSEPQTGRSTPAETLADILSRDPPPDSSGKSFTPSVFLHLGPSNRGYAMLEKSGWNEGEPLGAGVVRRARGAEEATPPGSVKDEKGKACVKEEQREVKWDPDGDICEVRKVDVIDLTLSESEDEPEDSKAETDDPDLPNLSTSSPVAEMDASSFHNPKALLTPLPTILKSDRLGIGLKAKTIGPYKASKKRVTHNQAALARHIRETEELRRMKSLVGRGTKGFARLAKAETESRRRLLASLNDG</sequence>
<evidence type="ECO:0000313" key="4">
    <source>
        <dbReference type="Proteomes" id="UP000076727"/>
    </source>
</evidence>
<feature type="region of interest" description="Disordered" evidence="1">
    <location>
        <begin position="9"/>
        <end position="49"/>
    </location>
</feature>
<dbReference type="InterPro" id="IPR039146">
    <property type="entry name" value="GPANK1"/>
</dbReference>
<keyword evidence="4" id="KW-1185">Reference proteome</keyword>
<evidence type="ECO:0000313" key="3">
    <source>
        <dbReference type="EMBL" id="KZT73915.1"/>
    </source>
</evidence>
<feature type="compositionally biased region" description="Basic and acidic residues" evidence="1">
    <location>
        <begin position="12"/>
        <end position="21"/>
    </location>
</feature>
<accession>A0A165TT91</accession>
<evidence type="ECO:0000256" key="1">
    <source>
        <dbReference type="SAM" id="MobiDB-lite"/>
    </source>
</evidence>
<dbReference type="Proteomes" id="UP000076727">
    <property type="component" value="Unassembled WGS sequence"/>
</dbReference>
<dbReference type="PANTHER" id="PTHR20923:SF1">
    <property type="entry name" value="G PATCH DOMAIN AND ANKYRIN REPEAT-CONTAINING PROTEIN 1"/>
    <property type="match status" value="1"/>
</dbReference>
<reference evidence="3 4" key="1">
    <citation type="journal article" date="2016" name="Mol. Biol. Evol.">
        <title>Comparative Genomics of Early-Diverging Mushroom-Forming Fungi Provides Insights into the Origins of Lignocellulose Decay Capabilities.</title>
        <authorList>
            <person name="Nagy L.G."/>
            <person name="Riley R."/>
            <person name="Tritt A."/>
            <person name="Adam C."/>
            <person name="Daum C."/>
            <person name="Floudas D."/>
            <person name="Sun H."/>
            <person name="Yadav J.S."/>
            <person name="Pangilinan J."/>
            <person name="Larsson K.H."/>
            <person name="Matsuura K."/>
            <person name="Barry K."/>
            <person name="Labutti K."/>
            <person name="Kuo R."/>
            <person name="Ohm R.A."/>
            <person name="Bhattacharya S.S."/>
            <person name="Shirouzu T."/>
            <person name="Yoshinaga Y."/>
            <person name="Martin F.M."/>
            <person name="Grigoriev I.V."/>
            <person name="Hibbett D.S."/>
        </authorList>
    </citation>
    <scope>NUCLEOTIDE SEQUENCE [LARGE SCALE GENOMIC DNA]</scope>
    <source>
        <strain evidence="3 4">L-15889</strain>
    </source>
</reference>
<gene>
    <name evidence="3" type="ORF">DAEQUDRAFT_721406</name>
</gene>
<dbReference type="OrthoDB" id="2538319at2759"/>
<feature type="region of interest" description="Disordered" evidence="1">
    <location>
        <begin position="106"/>
        <end position="136"/>
    </location>
</feature>
<dbReference type="AlphaFoldDB" id="A0A165TT91"/>
<dbReference type="PANTHER" id="PTHR20923">
    <property type="entry name" value="BAT4 PROTEIN-RELATED"/>
    <property type="match status" value="1"/>
</dbReference>